<organism evidence="2 3">
    <name type="scientific">Bilophila wadsworthia (strain 3_1_6)</name>
    <dbReference type="NCBI Taxonomy" id="563192"/>
    <lineage>
        <taxon>Bacteria</taxon>
        <taxon>Pseudomonadati</taxon>
        <taxon>Thermodesulfobacteriota</taxon>
        <taxon>Desulfovibrionia</taxon>
        <taxon>Desulfovibrionales</taxon>
        <taxon>Desulfovibrionaceae</taxon>
        <taxon>Bilophila</taxon>
    </lineage>
</organism>
<dbReference type="GeneID" id="78087058"/>
<dbReference type="eggNOG" id="ENOG502ZA3Z">
    <property type="taxonomic scope" value="Bacteria"/>
</dbReference>
<reference evidence="2 3" key="1">
    <citation type="submission" date="2010-10" db="EMBL/GenBank/DDBJ databases">
        <authorList>
            <consortium name="The Broad Institute Genome Sequencing Platform"/>
            <person name="Ward D."/>
            <person name="Earl A."/>
            <person name="Feldgarden M."/>
            <person name="Young S.K."/>
            <person name="Gargeya S."/>
            <person name="Zeng Q."/>
            <person name="Alvarado L."/>
            <person name="Berlin A."/>
            <person name="Bochicchio J."/>
            <person name="Chapman S.B."/>
            <person name="Chen Z."/>
            <person name="Freedman E."/>
            <person name="Gellesch M."/>
            <person name="Goldberg J."/>
            <person name="Griggs A."/>
            <person name="Gujja S."/>
            <person name="Heilman E."/>
            <person name="Heiman D."/>
            <person name="Howarth C."/>
            <person name="Mehta T."/>
            <person name="Neiman D."/>
            <person name="Pearson M."/>
            <person name="Roberts A."/>
            <person name="Saif S."/>
            <person name="Shea T."/>
            <person name="Shenoy N."/>
            <person name="Sisk P."/>
            <person name="Stolte C."/>
            <person name="Sykes S."/>
            <person name="White J."/>
            <person name="Yandava C."/>
            <person name="Allen-Vercoe E."/>
            <person name="Sibley C."/>
            <person name="Ambrose C.E."/>
            <person name="Strauss J."/>
            <person name="Daigneault M."/>
            <person name="Haas B."/>
            <person name="Nusbaum C."/>
            <person name="Birren B."/>
        </authorList>
    </citation>
    <scope>NUCLEOTIDE SEQUENCE [LARGE SCALE GENOMIC DNA]</scope>
    <source>
        <strain evidence="2 3">3_1_6</strain>
    </source>
</reference>
<protein>
    <recommendedName>
        <fullName evidence="4">RecT family protein</fullName>
    </recommendedName>
</protein>
<evidence type="ECO:0000313" key="3">
    <source>
        <dbReference type="Proteomes" id="UP000006034"/>
    </source>
</evidence>
<keyword evidence="3" id="KW-1185">Reference proteome</keyword>
<dbReference type="EMBL" id="ADCP02000002">
    <property type="protein sequence ID" value="EFV46023.1"/>
    <property type="molecule type" value="Genomic_DNA"/>
</dbReference>
<accession>E5Y1T8</accession>
<evidence type="ECO:0008006" key="4">
    <source>
        <dbReference type="Google" id="ProtNLM"/>
    </source>
</evidence>
<gene>
    <name evidence="2" type="ORF">HMPREF0179_00147</name>
</gene>
<sequence>MSQQPQTTTLSELKKPVPPLDPSIKAGFDTVGGFDLIQRTAKLFAASNIVPQQFQGNLPNCVIAVDMALRMGANPLMVCQNLYIVHGRPAWSAQFLIATLNQCGRFTSIRYEFQGEEGKDEWGCRAVATELATGEKLTGPLITIGLAKKEGWYGKNGSKWQSMPELMLRYRAASWFVRAYAPEIAMGLKTAEEVQDTYALEPAEDGTYRVSVQEMKEEAQDRDTPSKRSRPTNAEMEARRKEAADAWLATGNPIEDVEKLVNAYARNWTTAQCEKAKQLAAEAMRNGAQQDAPEVPAQPEAQPAPAANMITCPKTETQVSDWTCSDCEQRAGCPAWAE</sequence>
<feature type="region of interest" description="Disordered" evidence="1">
    <location>
        <begin position="284"/>
        <end position="308"/>
    </location>
</feature>
<evidence type="ECO:0000256" key="1">
    <source>
        <dbReference type="SAM" id="MobiDB-lite"/>
    </source>
</evidence>
<dbReference type="AlphaFoldDB" id="E5Y1T8"/>
<dbReference type="OrthoDB" id="1091556at2"/>
<dbReference type="Proteomes" id="UP000006034">
    <property type="component" value="Unassembled WGS sequence"/>
</dbReference>
<reference evidence="2 3" key="2">
    <citation type="submission" date="2013-04" db="EMBL/GenBank/DDBJ databases">
        <title>The Genome Sequence of Bilophila wadsworthia 3_1_6.</title>
        <authorList>
            <consortium name="The Broad Institute Genomics Platform"/>
            <person name="Earl A."/>
            <person name="Ward D."/>
            <person name="Feldgarden M."/>
            <person name="Gevers D."/>
            <person name="Sibley C."/>
            <person name="Strauss J."/>
            <person name="Allen-Vercoe E."/>
            <person name="Walker B."/>
            <person name="Young S."/>
            <person name="Zeng Q."/>
            <person name="Gargeya S."/>
            <person name="Fitzgerald M."/>
            <person name="Haas B."/>
            <person name="Abouelleil A."/>
            <person name="Allen A.W."/>
            <person name="Alvarado L."/>
            <person name="Arachchi H.M."/>
            <person name="Berlin A.M."/>
            <person name="Chapman S.B."/>
            <person name="Gainer-Dewar J."/>
            <person name="Goldberg J."/>
            <person name="Griggs A."/>
            <person name="Gujja S."/>
            <person name="Hansen M."/>
            <person name="Howarth C."/>
            <person name="Imamovic A."/>
            <person name="Ireland A."/>
            <person name="Larimer J."/>
            <person name="McCowan C."/>
            <person name="Murphy C."/>
            <person name="Pearson M."/>
            <person name="Poon T.W."/>
            <person name="Priest M."/>
            <person name="Roberts A."/>
            <person name="Saif S."/>
            <person name="Shea T."/>
            <person name="Sisk P."/>
            <person name="Sykes S."/>
            <person name="Wortman J."/>
            <person name="Nusbaum C."/>
            <person name="Birren B."/>
        </authorList>
    </citation>
    <scope>NUCLEOTIDE SEQUENCE [LARGE SCALE GENOMIC DNA]</scope>
    <source>
        <strain evidence="2 3">3_1_6</strain>
    </source>
</reference>
<dbReference type="RefSeq" id="WP_005024123.1">
    <property type="nucleotide sequence ID" value="NZ_KE150239.1"/>
</dbReference>
<feature type="compositionally biased region" description="Basic and acidic residues" evidence="1">
    <location>
        <begin position="215"/>
        <end position="226"/>
    </location>
</feature>
<dbReference type="HOGENOM" id="CLU_820555_0_0_7"/>
<dbReference type="STRING" id="563192.HMPREF0179_00147"/>
<feature type="compositionally biased region" description="Low complexity" evidence="1">
    <location>
        <begin position="288"/>
        <end position="307"/>
    </location>
</feature>
<feature type="region of interest" description="Disordered" evidence="1">
    <location>
        <begin position="215"/>
        <end position="241"/>
    </location>
</feature>
<proteinExistence type="predicted"/>
<name>E5Y1T8_BILW3</name>
<comment type="caution">
    <text evidence="2">The sequence shown here is derived from an EMBL/GenBank/DDBJ whole genome shotgun (WGS) entry which is preliminary data.</text>
</comment>
<evidence type="ECO:0000313" key="2">
    <source>
        <dbReference type="EMBL" id="EFV46023.1"/>
    </source>
</evidence>